<evidence type="ECO:0000313" key="8">
    <source>
        <dbReference type="Proteomes" id="UP000310263"/>
    </source>
</evidence>
<dbReference type="OrthoDB" id="9795626at2"/>
<keyword evidence="4" id="KW-0175">Coiled coil</keyword>
<evidence type="ECO:0000259" key="6">
    <source>
        <dbReference type="Pfam" id="PF13476"/>
    </source>
</evidence>
<evidence type="ECO:0000256" key="1">
    <source>
        <dbReference type="ARBA" id="ARBA00006930"/>
    </source>
</evidence>
<evidence type="ECO:0000256" key="3">
    <source>
        <dbReference type="ARBA" id="ARBA00013368"/>
    </source>
</evidence>
<dbReference type="PANTHER" id="PTHR32114:SF2">
    <property type="entry name" value="ABC TRANSPORTER ABCH.3"/>
    <property type="match status" value="1"/>
</dbReference>
<comment type="subunit">
    <text evidence="2">Heterodimer of SbcC and SbcD.</text>
</comment>
<dbReference type="GO" id="GO:0006302">
    <property type="term" value="P:double-strand break repair"/>
    <property type="evidence" value="ECO:0007669"/>
    <property type="project" value="InterPro"/>
</dbReference>
<name>A0A4S2F7G4_9ACTN</name>
<proteinExistence type="inferred from homology"/>
<dbReference type="AlphaFoldDB" id="A0A4S2F7G4"/>
<feature type="coiled-coil region" evidence="4">
    <location>
        <begin position="193"/>
        <end position="321"/>
    </location>
</feature>
<evidence type="ECO:0000313" key="7">
    <source>
        <dbReference type="EMBL" id="TGY63311.1"/>
    </source>
</evidence>
<dbReference type="EMBL" id="SRYE01000001">
    <property type="protein sequence ID" value="TGY63311.1"/>
    <property type="molecule type" value="Genomic_DNA"/>
</dbReference>
<dbReference type="InterPro" id="IPR027417">
    <property type="entry name" value="P-loop_NTPase"/>
</dbReference>
<reference evidence="7 8" key="1">
    <citation type="submission" date="2019-04" db="EMBL/GenBank/DDBJ databases">
        <title>Microbes associate with the intestines of laboratory mice.</title>
        <authorList>
            <person name="Navarre W."/>
            <person name="Wong E."/>
            <person name="Huang K."/>
            <person name="Tropini C."/>
            <person name="Ng K."/>
            <person name="Yu B."/>
        </authorList>
    </citation>
    <scope>NUCLEOTIDE SEQUENCE [LARGE SCALE GENOMIC DNA]</scope>
    <source>
        <strain evidence="7 8">NM07_P-09</strain>
    </source>
</reference>
<dbReference type="GO" id="GO:0016887">
    <property type="term" value="F:ATP hydrolysis activity"/>
    <property type="evidence" value="ECO:0007669"/>
    <property type="project" value="InterPro"/>
</dbReference>
<dbReference type="SUPFAM" id="SSF52540">
    <property type="entry name" value="P-loop containing nucleoside triphosphate hydrolases"/>
    <property type="match status" value="1"/>
</dbReference>
<sequence>MRPLTLTMSAFGPYAKETTIDFEQLGTSGLYLICGDTGAGKTTIFDAITFALFGSTANDGDSDSTLYSQFAEFGTPGYVDLEFELKGIRYKVHRTLFYERPKQGKTGVTTNKPTVELWEGVESGAIPQGILPITKKGEVTRRIEELLGLSQKQFMQIAMIAQGDFARLLEADTKERKEVFSTLFRTANAGVLQEMLKSQAASVEAEAKNIKDQARTEVMRAQGALKLMEELENWAQGEAATVADPLSVVEKLCKADESERAELSAVLAQFQKESSELERQRQLLERAQEIDDSIVRVTCQLPELESAVARAKNRYSDAQKNETQEHHLTAQSLAIEKEFDDYLAVDAQRENVNKAQAAEKSVQQAKDAAQAQESEAKAALDAADARIAQLAEVNTQRLGASEMLNGIQKKVESLERRIGACDNVAKLAKDYLNKTVDYNQLQKAAQDAKDCWSMADNARSNGVAGILAQRLQEGRPCLVCGATTHPSPAPLAEDMPTEDELNDLQEARDQAIEIRDAAAKKLSSAQGRYETAWNALDPEDQTALGTSFEFADQVAALAKKQVDTLKEMMKEEKCQRKALETKLDSLKALERESQELQQSVGTLKKAQEEAQAALKSALEQQGQASSALAAAKERLNTLASGLSYPSLDEAREAAQGFHDQAAELKRIREAAQKTLQENQQKLEQAAQQQLLLQEQRDKLSVPDKQAYQKDRDAWEAQGQALRDRQDALAERTAANSGVKKVLEELASRQDQIRDEFKVLEPLGRVARREGIHKGLDFETFLQARWFDRVLAAANRRLSSMTQGRFALERSVESRDLRGATGLDINVFDAYTGKRRPASTLSGGEMFKASLSLALGLSDVVQSQAGGVRLDVMFVDEGFGSLDTESLGLAINALTNLTGDSKLVGVISHVDLMRETIPKQIVVTRGKTGSEARLHLD</sequence>
<dbReference type="PANTHER" id="PTHR32114">
    <property type="entry name" value="ABC TRANSPORTER ABCH.3"/>
    <property type="match status" value="1"/>
</dbReference>
<dbReference type="Proteomes" id="UP000310263">
    <property type="component" value="Unassembled WGS sequence"/>
</dbReference>
<protein>
    <recommendedName>
        <fullName evidence="3">Nuclease SbcCD subunit C</fullName>
    </recommendedName>
</protein>
<keyword evidence="8" id="KW-1185">Reference proteome</keyword>
<feature type="region of interest" description="Disordered" evidence="5">
    <location>
        <begin position="701"/>
        <end position="720"/>
    </location>
</feature>
<evidence type="ECO:0000256" key="5">
    <source>
        <dbReference type="SAM" id="MobiDB-lite"/>
    </source>
</evidence>
<evidence type="ECO:0000256" key="2">
    <source>
        <dbReference type="ARBA" id="ARBA00011322"/>
    </source>
</evidence>
<feature type="coiled-coil region" evidence="4">
    <location>
        <begin position="352"/>
        <end position="386"/>
    </location>
</feature>
<comment type="similarity">
    <text evidence="1">Belongs to the SMC family. SbcC subfamily.</text>
</comment>
<dbReference type="Gene3D" id="3.40.50.300">
    <property type="entry name" value="P-loop containing nucleotide triphosphate hydrolases"/>
    <property type="match status" value="2"/>
</dbReference>
<dbReference type="InterPro" id="IPR038729">
    <property type="entry name" value="Rad50/SbcC_AAA"/>
</dbReference>
<comment type="caution">
    <text evidence="7">The sequence shown here is derived from an EMBL/GenBank/DDBJ whole genome shotgun (WGS) entry which is preliminary data.</text>
</comment>
<dbReference type="Pfam" id="PF13558">
    <property type="entry name" value="SbcC_Walker_B"/>
    <property type="match status" value="1"/>
</dbReference>
<dbReference type="Pfam" id="PF13476">
    <property type="entry name" value="AAA_23"/>
    <property type="match status" value="1"/>
</dbReference>
<accession>A0A4S2F7G4</accession>
<evidence type="ECO:0000256" key="4">
    <source>
        <dbReference type="SAM" id="Coils"/>
    </source>
</evidence>
<feature type="domain" description="Rad50/SbcC-type AAA" evidence="6">
    <location>
        <begin position="6"/>
        <end position="212"/>
    </location>
</feature>
<feature type="compositionally biased region" description="Basic and acidic residues" evidence="5">
    <location>
        <begin position="701"/>
        <end position="714"/>
    </location>
</feature>
<feature type="coiled-coil region" evidence="4">
    <location>
        <begin position="555"/>
        <end position="623"/>
    </location>
</feature>
<gene>
    <name evidence="7" type="ORF">E5334_02080</name>
</gene>
<organism evidence="7 8">
    <name type="scientific">Muricaecibacterium torontonense</name>
    <dbReference type="NCBI Taxonomy" id="3032871"/>
    <lineage>
        <taxon>Bacteria</taxon>
        <taxon>Bacillati</taxon>
        <taxon>Actinomycetota</taxon>
        <taxon>Coriobacteriia</taxon>
        <taxon>Coriobacteriales</taxon>
        <taxon>Atopobiaceae</taxon>
        <taxon>Muricaecibacterium</taxon>
    </lineage>
</organism>